<dbReference type="GO" id="GO:0005886">
    <property type="term" value="C:plasma membrane"/>
    <property type="evidence" value="ECO:0007669"/>
    <property type="project" value="UniProtKB-SubCell"/>
</dbReference>
<dbReference type="EMBL" id="QGGI01000021">
    <property type="protein sequence ID" value="PWJ87895.1"/>
    <property type="molecule type" value="Genomic_DNA"/>
</dbReference>
<evidence type="ECO:0000313" key="9">
    <source>
        <dbReference type="Proteomes" id="UP000245921"/>
    </source>
</evidence>
<organism evidence="8 9">
    <name type="scientific">Oceanotoga teriensis</name>
    <dbReference type="NCBI Taxonomy" id="515440"/>
    <lineage>
        <taxon>Bacteria</taxon>
        <taxon>Thermotogati</taxon>
        <taxon>Thermotogota</taxon>
        <taxon>Thermotogae</taxon>
        <taxon>Petrotogales</taxon>
        <taxon>Petrotogaceae</taxon>
        <taxon>Oceanotoga</taxon>
    </lineage>
</organism>
<feature type="transmembrane region" description="Helical" evidence="6">
    <location>
        <begin position="522"/>
        <end position="544"/>
    </location>
</feature>
<feature type="transmembrane region" description="Helical" evidence="6">
    <location>
        <begin position="55"/>
        <end position="75"/>
    </location>
</feature>
<feature type="transmembrane region" description="Helical" evidence="6">
    <location>
        <begin position="229"/>
        <end position="252"/>
    </location>
</feature>
<evidence type="ECO:0000256" key="6">
    <source>
        <dbReference type="SAM" id="Phobius"/>
    </source>
</evidence>
<dbReference type="AlphaFoldDB" id="A0AA45HHP8"/>
<dbReference type="RefSeq" id="WP_109606107.1">
    <property type="nucleotide sequence ID" value="NZ_QGGI01000021.1"/>
</dbReference>
<dbReference type="Pfam" id="PF02687">
    <property type="entry name" value="FtsX"/>
    <property type="match status" value="1"/>
</dbReference>
<name>A0AA45HHP8_9BACT</name>
<evidence type="ECO:0000256" key="5">
    <source>
        <dbReference type="ARBA" id="ARBA00023136"/>
    </source>
</evidence>
<keyword evidence="5 6" id="KW-0472">Membrane</keyword>
<feature type="domain" description="ABC3 transporter permease C-terminal" evidence="7">
    <location>
        <begin position="62"/>
        <end position="178"/>
    </location>
</feature>
<protein>
    <submittedName>
        <fullName evidence="8">ABC transport system permease protein</fullName>
    </submittedName>
</protein>
<evidence type="ECO:0000256" key="2">
    <source>
        <dbReference type="ARBA" id="ARBA00022475"/>
    </source>
</evidence>
<dbReference type="Proteomes" id="UP000245921">
    <property type="component" value="Unassembled WGS sequence"/>
</dbReference>
<keyword evidence="3 6" id="KW-0812">Transmembrane</keyword>
<proteinExistence type="predicted"/>
<dbReference type="InterPro" id="IPR003838">
    <property type="entry name" value="ABC3_permease_C"/>
</dbReference>
<evidence type="ECO:0000256" key="1">
    <source>
        <dbReference type="ARBA" id="ARBA00004651"/>
    </source>
</evidence>
<evidence type="ECO:0000256" key="3">
    <source>
        <dbReference type="ARBA" id="ARBA00022692"/>
    </source>
</evidence>
<keyword evidence="2" id="KW-1003">Cell membrane</keyword>
<gene>
    <name evidence="8" type="ORF">C7380_12125</name>
</gene>
<keyword evidence="9" id="KW-1185">Reference proteome</keyword>
<sequence length="641" mass="73447">MTLFDIAIKNIKKNFYNYFVYFFSMIFSIVIYYTFVSLQYNQQVATASAASATVFYSFQSSAVILAIFSAIFIWYSNSFFTKKRKKEVGLYSLFGLRKRQIARMLFYENIVMGILALIFGILLGTLLSKLFSMILLNMMGTFVYIKFEIVPKAIIQTTIVFLIFIFIASIHSYSLIYRFKLIDLFKADSKKQKEPNPSLFFTFLGILILALCYYVAINAGVKLEFMSAFFGSLFLAILGTYIFFRSSLIWFLKRNKKNKNKFYKGTNIISTSQVLYRVKTNAVTLATLALLSAVTITAIGTVFSFVYMSDTAAKIASPFSFTVDYKNENVQNDLKNIIKDNNHKILNSVEGLEILKLEAKFNPKNSSGFFFFQNKSDVQLIKQSDYNKIADIKHFPKINLKNDKDTILFDGYYIGFGDFSFKDTDVTLMPNDRNINLKIIEDPYKKFIISASFADRVLVVKDNMYENLKDSSKIIKTSSYDISDQTNSEKLTNELVEFTKNNNIKFVDYYRPYKGTMESNGVLIFSGTFLGLVFLLSTGSIIYFKQLNEANEDKMRYKIISNIGISFKDIKKSISSQILTIFLSPLIIGLIHSTVAISKLSQLLGLSLVKPYLITSISYSVIYIIFYFLTVATYTRIIKQK</sequence>
<feature type="transmembrane region" description="Helical" evidence="6">
    <location>
        <begin position="198"/>
        <end position="217"/>
    </location>
</feature>
<feature type="transmembrane region" description="Helical" evidence="6">
    <location>
        <begin position="154"/>
        <end position="177"/>
    </location>
</feature>
<evidence type="ECO:0000313" key="8">
    <source>
        <dbReference type="EMBL" id="PWJ87895.1"/>
    </source>
</evidence>
<feature type="transmembrane region" description="Helical" evidence="6">
    <location>
        <begin position="15"/>
        <end position="35"/>
    </location>
</feature>
<comment type="caution">
    <text evidence="8">The sequence shown here is derived from an EMBL/GenBank/DDBJ whole genome shotgun (WGS) entry which is preliminary data.</text>
</comment>
<comment type="subcellular location">
    <subcellularLocation>
        <location evidence="1">Cell membrane</location>
        <topology evidence="1">Multi-pass membrane protein</topology>
    </subcellularLocation>
</comment>
<reference evidence="8 9" key="1">
    <citation type="submission" date="2018-05" db="EMBL/GenBank/DDBJ databases">
        <title>Genomic Encyclopedia of Type Strains, Phase IV (KMG-IV): sequencing the most valuable type-strain genomes for metagenomic binning, comparative biology and taxonomic classification.</title>
        <authorList>
            <person name="Goeker M."/>
        </authorList>
    </citation>
    <scope>NUCLEOTIDE SEQUENCE [LARGE SCALE GENOMIC DNA]</scope>
    <source>
        <strain evidence="8 9">DSM 24906</strain>
    </source>
</reference>
<dbReference type="PIRSF" id="PIRSF018968">
    <property type="entry name" value="ABC_permease_BceB"/>
    <property type="match status" value="1"/>
</dbReference>
<dbReference type="InterPro" id="IPR027022">
    <property type="entry name" value="ABC_permease_BceB-typ"/>
</dbReference>
<dbReference type="PANTHER" id="PTHR46795">
    <property type="entry name" value="ABC TRANSPORTER PERMEASE-RELATED-RELATED"/>
    <property type="match status" value="1"/>
</dbReference>
<keyword evidence="4 6" id="KW-1133">Transmembrane helix</keyword>
<evidence type="ECO:0000259" key="7">
    <source>
        <dbReference type="Pfam" id="PF02687"/>
    </source>
</evidence>
<feature type="transmembrane region" description="Helical" evidence="6">
    <location>
        <begin position="106"/>
        <end position="134"/>
    </location>
</feature>
<accession>A0AA45HHP8</accession>
<dbReference type="GO" id="GO:0055085">
    <property type="term" value="P:transmembrane transport"/>
    <property type="evidence" value="ECO:0007669"/>
    <property type="project" value="InterPro"/>
</dbReference>
<dbReference type="InterPro" id="IPR052536">
    <property type="entry name" value="ABC-4_Integral_Memb_Prot"/>
</dbReference>
<feature type="transmembrane region" description="Helical" evidence="6">
    <location>
        <begin position="578"/>
        <end position="597"/>
    </location>
</feature>
<feature type="transmembrane region" description="Helical" evidence="6">
    <location>
        <begin position="282"/>
        <end position="308"/>
    </location>
</feature>
<dbReference type="PANTHER" id="PTHR46795:SF3">
    <property type="entry name" value="ABC TRANSPORTER PERMEASE"/>
    <property type="match status" value="1"/>
</dbReference>
<feature type="transmembrane region" description="Helical" evidence="6">
    <location>
        <begin position="617"/>
        <end position="637"/>
    </location>
</feature>
<evidence type="ECO:0000256" key="4">
    <source>
        <dbReference type="ARBA" id="ARBA00022989"/>
    </source>
</evidence>